<dbReference type="InterPro" id="IPR027443">
    <property type="entry name" value="IPNS-like_sf"/>
</dbReference>
<dbReference type="AlphaFoldDB" id="A0A8H5WTK0"/>
<dbReference type="PANTHER" id="PTHR30613">
    <property type="entry name" value="UNCHARACTERIZED PROTEIN YBIU-RELATED"/>
    <property type="match status" value="1"/>
</dbReference>
<dbReference type="SUPFAM" id="SSF51197">
    <property type="entry name" value="Clavaminate synthase-like"/>
    <property type="match status" value="1"/>
</dbReference>
<reference evidence="1 2" key="1">
    <citation type="submission" date="2020-05" db="EMBL/GenBank/DDBJ databases">
        <title>Identification and distribution of gene clusters putatively required for synthesis of sphingolipid metabolism inhibitors in phylogenetically diverse species of the filamentous fungus Fusarium.</title>
        <authorList>
            <person name="Kim H.-S."/>
            <person name="Busman M."/>
            <person name="Brown D.W."/>
            <person name="Divon H."/>
            <person name="Uhlig S."/>
            <person name="Proctor R.H."/>
        </authorList>
    </citation>
    <scope>NUCLEOTIDE SEQUENCE [LARGE SCALE GENOMIC DNA]</scope>
    <source>
        <strain evidence="1 2">NRRL 20693</strain>
    </source>
</reference>
<accession>A0A8H5WTK0</accession>
<dbReference type="Pfam" id="PF07350">
    <property type="entry name" value="Gig2-like"/>
    <property type="match status" value="1"/>
</dbReference>
<dbReference type="PANTHER" id="PTHR30613:SF1">
    <property type="entry name" value="DUF1479 DOMAIN PROTEIN (AFU_ORTHOLOGUE AFUA_5G09280)"/>
    <property type="match status" value="1"/>
</dbReference>
<keyword evidence="2" id="KW-1185">Reference proteome</keyword>
<sequence length="186" mass="20861">MGDGRLPPRFGQSKRELVGDNGEAILDRWKLLVQHVKKETTPHVQELCSSIIPDVESSAILANAGHVPDTSKALLKESGTTIIWGVVLVLETVCSRLHKKKPAMKGFLEGDIQVFELYENKSQLEVRTHKYTLLAQVALNRVCSRTAEDRVVFTEAMAHCDRFRMRTLGDQLFDLEPHLDGGCPNR</sequence>
<organism evidence="1 2">
    <name type="scientific">Fusarium heterosporum</name>
    <dbReference type="NCBI Taxonomy" id="42747"/>
    <lineage>
        <taxon>Eukaryota</taxon>
        <taxon>Fungi</taxon>
        <taxon>Dikarya</taxon>
        <taxon>Ascomycota</taxon>
        <taxon>Pezizomycotina</taxon>
        <taxon>Sordariomycetes</taxon>
        <taxon>Hypocreomycetidae</taxon>
        <taxon>Hypocreales</taxon>
        <taxon>Nectriaceae</taxon>
        <taxon>Fusarium</taxon>
        <taxon>Fusarium heterosporum species complex</taxon>
    </lineage>
</organism>
<dbReference type="Proteomes" id="UP000567885">
    <property type="component" value="Unassembled WGS sequence"/>
</dbReference>
<dbReference type="InterPro" id="IPR010856">
    <property type="entry name" value="Gig2-like"/>
</dbReference>
<evidence type="ECO:0000313" key="2">
    <source>
        <dbReference type="Proteomes" id="UP000567885"/>
    </source>
</evidence>
<evidence type="ECO:0000313" key="1">
    <source>
        <dbReference type="EMBL" id="KAF5671656.1"/>
    </source>
</evidence>
<gene>
    <name evidence="1" type="ORF">FHETE_4026</name>
</gene>
<proteinExistence type="predicted"/>
<comment type="caution">
    <text evidence="1">The sequence shown here is derived from an EMBL/GenBank/DDBJ whole genome shotgun (WGS) entry which is preliminary data.</text>
</comment>
<protein>
    <submittedName>
        <fullName evidence="1">Uncharacterized protein</fullName>
    </submittedName>
</protein>
<name>A0A8H5WTK0_FUSHE</name>
<dbReference type="EMBL" id="JAAGWQ010000065">
    <property type="protein sequence ID" value="KAF5671656.1"/>
    <property type="molecule type" value="Genomic_DNA"/>
</dbReference>
<dbReference type="OrthoDB" id="8249012at2759"/>
<dbReference type="Gene3D" id="2.60.120.330">
    <property type="entry name" value="B-lactam Antibiotic, Isopenicillin N Synthase, Chain"/>
    <property type="match status" value="1"/>
</dbReference>